<reference evidence="2" key="1">
    <citation type="submission" date="2016-10" db="EMBL/GenBank/DDBJ databases">
        <authorList>
            <person name="Varghese N."/>
            <person name="Submissions S."/>
        </authorList>
    </citation>
    <scope>NUCLEOTIDE SEQUENCE [LARGE SCALE GENOMIC DNA]</scope>
    <source>
        <strain evidence="2">CGMCC 1.12041</strain>
    </source>
</reference>
<evidence type="ECO:0008006" key="3">
    <source>
        <dbReference type="Google" id="ProtNLM"/>
    </source>
</evidence>
<dbReference type="InterPro" id="IPR016181">
    <property type="entry name" value="Acyl_CoA_acyltransferase"/>
</dbReference>
<dbReference type="OrthoDB" id="8745705at2"/>
<dbReference type="RefSeq" id="WP_091870603.1">
    <property type="nucleotide sequence ID" value="NZ_FOLD01000002.1"/>
</dbReference>
<proteinExistence type="predicted"/>
<dbReference type="SUPFAM" id="SSF55729">
    <property type="entry name" value="Acyl-CoA N-acyltransferases (Nat)"/>
    <property type="match status" value="1"/>
</dbReference>
<accession>A0A1I1EJ19</accession>
<name>A0A1I1EJ19_9BURK</name>
<dbReference type="AlphaFoldDB" id="A0A1I1EJ19"/>
<organism evidence="1 2">
    <name type="scientific">Massilia yuzhufengensis</name>
    <dbReference type="NCBI Taxonomy" id="1164594"/>
    <lineage>
        <taxon>Bacteria</taxon>
        <taxon>Pseudomonadati</taxon>
        <taxon>Pseudomonadota</taxon>
        <taxon>Betaproteobacteria</taxon>
        <taxon>Burkholderiales</taxon>
        <taxon>Oxalobacteraceae</taxon>
        <taxon>Telluria group</taxon>
        <taxon>Massilia</taxon>
    </lineage>
</organism>
<keyword evidence="2" id="KW-1185">Reference proteome</keyword>
<evidence type="ECO:0000313" key="2">
    <source>
        <dbReference type="Proteomes" id="UP000198639"/>
    </source>
</evidence>
<dbReference type="EMBL" id="FOLD01000002">
    <property type="protein sequence ID" value="SFB85428.1"/>
    <property type="molecule type" value="Genomic_DNA"/>
</dbReference>
<dbReference type="STRING" id="1164594.SAMN05216204_10294"/>
<protein>
    <recommendedName>
        <fullName evidence="3">N-acetyltransferase domain-containing protein</fullName>
    </recommendedName>
</protein>
<evidence type="ECO:0000313" key="1">
    <source>
        <dbReference type="EMBL" id="SFB85428.1"/>
    </source>
</evidence>
<sequence>MFLQHYNMFLEVMKLPRAELHFAEWIDPADIKATYRNYTKPHPRYKIIGHKTIGAALVDLSAYPDRNAYLDAIKGKNQGAYHAKRARSRGYVVCEINRNDYVDDIHAINTSLDTRQGRPMDQKYTEKTHQFDQQNHFRYWGVLNPEGKLVAYASLGIYGNFASFSQMMGIRNNDGIMHLLLSEAICQLIDAGEVRYVMYDTFFGAQPGLRNFKTILGFRPYRASYSLQ</sequence>
<gene>
    <name evidence="1" type="ORF">SAMN05216204_10294</name>
</gene>
<dbReference type="Proteomes" id="UP000198639">
    <property type="component" value="Unassembled WGS sequence"/>
</dbReference>
<dbReference type="Gene3D" id="3.40.630.30">
    <property type="match status" value="1"/>
</dbReference>